<organism evidence="3 4">
    <name type="scientific">Brassica cretica</name>
    <name type="common">Mustard</name>
    <dbReference type="NCBI Taxonomy" id="69181"/>
    <lineage>
        <taxon>Eukaryota</taxon>
        <taxon>Viridiplantae</taxon>
        <taxon>Streptophyta</taxon>
        <taxon>Embryophyta</taxon>
        <taxon>Tracheophyta</taxon>
        <taxon>Spermatophyta</taxon>
        <taxon>Magnoliopsida</taxon>
        <taxon>eudicotyledons</taxon>
        <taxon>Gunneridae</taxon>
        <taxon>Pentapetalae</taxon>
        <taxon>rosids</taxon>
        <taxon>malvids</taxon>
        <taxon>Brassicales</taxon>
        <taxon>Brassicaceae</taxon>
        <taxon>Brassiceae</taxon>
        <taxon>Brassica</taxon>
    </lineage>
</organism>
<feature type="region of interest" description="Disordered" evidence="1">
    <location>
        <begin position="132"/>
        <end position="156"/>
    </location>
</feature>
<keyword evidence="4" id="KW-1185">Reference proteome</keyword>
<gene>
    <name evidence="3" type="ORF">DY000_02008744</name>
</gene>
<evidence type="ECO:0000256" key="1">
    <source>
        <dbReference type="SAM" id="MobiDB-lite"/>
    </source>
</evidence>
<sequence>MYTGSLTSDIYCLFLPVAGNLDAIKVQVSLPEDVVKRLEYYMLRVIIKRDKESPSAVKANVLTRAAPAAGGSHHRWERSHERFSWVPAIVVVLCLVVGVLVDPETIAGLDSDIWCLELHWIGDRSAGAKRTEHNATRATVPDRAEHPRTCSCGRDF</sequence>
<dbReference type="Proteomes" id="UP000266723">
    <property type="component" value="Unassembled WGS sequence"/>
</dbReference>
<evidence type="ECO:0000313" key="3">
    <source>
        <dbReference type="EMBL" id="KAF3548829.1"/>
    </source>
</evidence>
<proteinExistence type="predicted"/>
<accession>A0ABQ7C9T9</accession>
<keyword evidence="2" id="KW-1133">Transmembrane helix</keyword>
<keyword evidence="2" id="KW-0812">Transmembrane</keyword>
<reference evidence="3 4" key="1">
    <citation type="journal article" date="2020" name="BMC Genomics">
        <title>Intraspecific diversification of the crop wild relative Brassica cretica Lam. using demographic model selection.</title>
        <authorList>
            <person name="Kioukis A."/>
            <person name="Michalopoulou V.A."/>
            <person name="Briers L."/>
            <person name="Pirintsos S."/>
            <person name="Studholme D.J."/>
            <person name="Pavlidis P."/>
            <person name="Sarris P.F."/>
        </authorList>
    </citation>
    <scope>NUCLEOTIDE SEQUENCE [LARGE SCALE GENOMIC DNA]</scope>
    <source>
        <strain evidence="4">cv. PFS-1207/04</strain>
    </source>
</reference>
<protein>
    <submittedName>
        <fullName evidence="3">Uncharacterized protein</fullName>
    </submittedName>
</protein>
<name>A0ABQ7C9T9_BRACR</name>
<dbReference type="EMBL" id="QGKV02000832">
    <property type="protein sequence ID" value="KAF3548829.1"/>
    <property type="molecule type" value="Genomic_DNA"/>
</dbReference>
<comment type="caution">
    <text evidence="3">The sequence shown here is derived from an EMBL/GenBank/DDBJ whole genome shotgun (WGS) entry which is preliminary data.</text>
</comment>
<feature type="transmembrane region" description="Helical" evidence="2">
    <location>
        <begin position="83"/>
        <end position="101"/>
    </location>
</feature>
<evidence type="ECO:0000256" key="2">
    <source>
        <dbReference type="SAM" id="Phobius"/>
    </source>
</evidence>
<evidence type="ECO:0000313" key="4">
    <source>
        <dbReference type="Proteomes" id="UP000266723"/>
    </source>
</evidence>
<keyword evidence="2" id="KW-0472">Membrane</keyword>